<evidence type="ECO:0000313" key="2">
    <source>
        <dbReference type="EMBL" id="QHU16465.1"/>
    </source>
</evidence>
<reference evidence="2" key="1">
    <citation type="journal article" date="2020" name="Nature">
        <title>Giant virus diversity and host interactions through global metagenomics.</title>
        <authorList>
            <person name="Schulz F."/>
            <person name="Roux S."/>
            <person name="Paez-Espino D."/>
            <person name="Jungbluth S."/>
            <person name="Walsh D.A."/>
            <person name="Denef V.J."/>
            <person name="McMahon K.D."/>
            <person name="Konstantinidis K.T."/>
            <person name="Eloe-Fadrosh E.A."/>
            <person name="Kyrpides N.C."/>
            <person name="Woyke T."/>
        </authorList>
    </citation>
    <scope>NUCLEOTIDE SEQUENCE</scope>
    <source>
        <strain evidence="2">GVMAG-S-3300011013-78</strain>
    </source>
</reference>
<keyword evidence="1" id="KW-1133">Transmembrane helix</keyword>
<keyword evidence="1" id="KW-0812">Transmembrane</keyword>
<dbReference type="AlphaFoldDB" id="A0A6C0KEL4"/>
<proteinExistence type="predicted"/>
<dbReference type="EMBL" id="MN740883">
    <property type="protein sequence ID" value="QHU16465.1"/>
    <property type="molecule type" value="Genomic_DNA"/>
</dbReference>
<protein>
    <submittedName>
        <fullName evidence="2">Uncharacterized protein</fullName>
    </submittedName>
</protein>
<evidence type="ECO:0000256" key="1">
    <source>
        <dbReference type="SAM" id="Phobius"/>
    </source>
</evidence>
<accession>A0A6C0KEL4</accession>
<name>A0A6C0KEL4_9ZZZZ</name>
<organism evidence="2">
    <name type="scientific">viral metagenome</name>
    <dbReference type="NCBI Taxonomy" id="1070528"/>
    <lineage>
        <taxon>unclassified sequences</taxon>
        <taxon>metagenomes</taxon>
        <taxon>organismal metagenomes</taxon>
    </lineage>
</organism>
<sequence length="84" mass="9928">MYFLYFAIYFNIWKNAPNYLDDVQFFLKVIISVILIYYYNPLYKQNITNFHKDVAFDAGIMLLLSTSLTAILNKVSDTKNRILS</sequence>
<feature type="transmembrane region" description="Helical" evidence="1">
    <location>
        <begin position="23"/>
        <end position="42"/>
    </location>
</feature>
<keyword evidence="1" id="KW-0472">Membrane</keyword>